<organism evidence="2 3">
    <name type="scientific">Nocardiopsis tropica</name>
    <dbReference type="NCBI Taxonomy" id="109330"/>
    <lineage>
        <taxon>Bacteria</taxon>
        <taxon>Bacillati</taxon>
        <taxon>Actinomycetota</taxon>
        <taxon>Actinomycetes</taxon>
        <taxon>Streptosporangiales</taxon>
        <taxon>Nocardiopsidaceae</taxon>
        <taxon>Nocardiopsis</taxon>
    </lineage>
</organism>
<proteinExistence type="predicted"/>
<protein>
    <recommendedName>
        <fullName evidence="4">Pentapeptide MXKDX repeat protein</fullName>
    </recommendedName>
</protein>
<dbReference type="RefSeq" id="WP_330156958.1">
    <property type="nucleotide sequence ID" value="NZ_BAAAJA010000005.1"/>
</dbReference>
<keyword evidence="1" id="KW-0732">Signal</keyword>
<comment type="caution">
    <text evidence="2">The sequence shown here is derived from an EMBL/GenBank/DDBJ whole genome shotgun (WGS) entry which is preliminary data.</text>
</comment>
<sequence length="82" mass="8980">MTKQFKRWTVAAATAFGIAAMGVATASPAAAEERGRPTPPPGMERACELMMENDQMMSGMHEQMMTDNPGMARMHDRMMGDD</sequence>
<evidence type="ECO:0008006" key="4">
    <source>
        <dbReference type="Google" id="ProtNLM"/>
    </source>
</evidence>
<name>A0ABU7KK85_9ACTN</name>
<evidence type="ECO:0000313" key="3">
    <source>
        <dbReference type="Proteomes" id="UP001348641"/>
    </source>
</evidence>
<reference evidence="2 3" key="1">
    <citation type="submission" date="2023-07" db="EMBL/GenBank/DDBJ databases">
        <authorList>
            <person name="Girao M."/>
            <person name="Carvalho M.F."/>
        </authorList>
    </citation>
    <scope>NUCLEOTIDE SEQUENCE [LARGE SCALE GENOMIC DNA]</scope>
    <source>
        <strain evidence="2 3">66/93</strain>
    </source>
</reference>
<feature type="signal peptide" evidence="1">
    <location>
        <begin position="1"/>
        <end position="26"/>
    </location>
</feature>
<evidence type="ECO:0000313" key="2">
    <source>
        <dbReference type="EMBL" id="MEE2049697.1"/>
    </source>
</evidence>
<dbReference type="Proteomes" id="UP001348641">
    <property type="component" value="Unassembled WGS sequence"/>
</dbReference>
<evidence type="ECO:0000256" key="1">
    <source>
        <dbReference type="SAM" id="SignalP"/>
    </source>
</evidence>
<dbReference type="EMBL" id="JAUUCC010000006">
    <property type="protein sequence ID" value="MEE2049697.1"/>
    <property type="molecule type" value="Genomic_DNA"/>
</dbReference>
<feature type="chain" id="PRO_5046630658" description="Pentapeptide MXKDX repeat protein" evidence="1">
    <location>
        <begin position="27"/>
        <end position="82"/>
    </location>
</feature>
<gene>
    <name evidence="2" type="ORF">Q8A49_04230</name>
</gene>
<accession>A0ABU7KK85</accession>